<feature type="chain" id="PRO_5012006283" evidence="1">
    <location>
        <begin position="26"/>
        <end position="129"/>
    </location>
</feature>
<evidence type="ECO:0000313" key="3">
    <source>
        <dbReference type="Proteomes" id="UP000195442"/>
    </source>
</evidence>
<accession>A0A1R4H004</accession>
<protein>
    <submittedName>
        <fullName evidence="2">Uncharacterized protein</fullName>
    </submittedName>
</protein>
<dbReference type="EMBL" id="FUKJ01000024">
    <property type="protein sequence ID" value="SJM89532.1"/>
    <property type="molecule type" value="Genomic_DNA"/>
</dbReference>
<gene>
    <name evidence="2" type="ORF">CRENPOLYSF2_120009</name>
</gene>
<sequence length="129" mass="14186">MKISRLNIAAVMGIGLLSASTTAFSGPIPTPYEIHEYQQIKYLSPEKWTCRVENGFAICKNKTNMPLIAVVKAQYKREDWNLRTDTKEVAEHCIKPGAEIWAGLTGNMVIEPAPELKPTVPGDAGSCPK</sequence>
<reference evidence="3" key="1">
    <citation type="submission" date="2017-02" db="EMBL/GenBank/DDBJ databases">
        <authorList>
            <person name="Daims H."/>
        </authorList>
    </citation>
    <scope>NUCLEOTIDE SEQUENCE [LARGE SCALE GENOMIC DNA]</scope>
</reference>
<keyword evidence="1" id="KW-0732">Signal</keyword>
<dbReference type="RefSeq" id="WP_087145678.1">
    <property type="nucleotide sequence ID" value="NZ_FUKJ01000024.1"/>
</dbReference>
<evidence type="ECO:0000256" key="1">
    <source>
        <dbReference type="SAM" id="SignalP"/>
    </source>
</evidence>
<keyword evidence="3" id="KW-1185">Reference proteome</keyword>
<dbReference type="Proteomes" id="UP000195442">
    <property type="component" value="Unassembled WGS sequence"/>
</dbReference>
<dbReference type="AlphaFoldDB" id="A0A1R4H004"/>
<organism evidence="2 3">
    <name type="scientific">Crenothrix polyspora</name>
    <dbReference type="NCBI Taxonomy" id="360316"/>
    <lineage>
        <taxon>Bacteria</taxon>
        <taxon>Pseudomonadati</taxon>
        <taxon>Pseudomonadota</taxon>
        <taxon>Gammaproteobacteria</taxon>
        <taxon>Methylococcales</taxon>
        <taxon>Crenotrichaceae</taxon>
        <taxon>Crenothrix</taxon>
    </lineage>
</organism>
<evidence type="ECO:0000313" key="2">
    <source>
        <dbReference type="EMBL" id="SJM89532.1"/>
    </source>
</evidence>
<name>A0A1R4H004_9GAMM</name>
<feature type="signal peptide" evidence="1">
    <location>
        <begin position="1"/>
        <end position="25"/>
    </location>
</feature>
<proteinExistence type="predicted"/>